<dbReference type="EMBL" id="KN822025">
    <property type="protein sequence ID" value="KIM64947.1"/>
    <property type="molecule type" value="Genomic_DNA"/>
</dbReference>
<dbReference type="PANTHER" id="PTHR22930">
    <property type="match status" value="1"/>
</dbReference>
<proteinExistence type="predicted"/>
<organism evidence="2 3">
    <name type="scientific">Scleroderma citrinum Foug A</name>
    <dbReference type="NCBI Taxonomy" id="1036808"/>
    <lineage>
        <taxon>Eukaryota</taxon>
        <taxon>Fungi</taxon>
        <taxon>Dikarya</taxon>
        <taxon>Basidiomycota</taxon>
        <taxon>Agaricomycotina</taxon>
        <taxon>Agaricomycetes</taxon>
        <taxon>Agaricomycetidae</taxon>
        <taxon>Boletales</taxon>
        <taxon>Sclerodermatineae</taxon>
        <taxon>Sclerodermataceae</taxon>
        <taxon>Scleroderma</taxon>
    </lineage>
</organism>
<feature type="domain" description="DUF8040" evidence="1">
    <location>
        <begin position="2"/>
        <end position="51"/>
    </location>
</feature>
<dbReference type="STRING" id="1036808.A0A0C3AJ70"/>
<gene>
    <name evidence="2" type="ORF">SCLCIDRAFT_1164605</name>
</gene>
<evidence type="ECO:0000259" key="1">
    <source>
        <dbReference type="Pfam" id="PF26138"/>
    </source>
</evidence>
<dbReference type="Proteomes" id="UP000053989">
    <property type="component" value="Unassembled WGS sequence"/>
</dbReference>
<dbReference type="InterPro" id="IPR058353">
    <property type="entry name" value="DUF8040"/>
</dbReference>
<evidence type="ECO:0000313" key="3">
    <source>
        <dbReference type="Proteomes" id="UP000053989"/>
    </source>
</evidence>
<dbReference type="AlphaFoldDB" id="A0A0C3AJ70"/>
<dbReference type="OrthoDB" id="1681765at2759"/>
<dbReference type="PANTHER" id="PTHR22930:SF221">
    <property type="entry name" value="NUCLEASE HARBI1"/>
    <property type="match status" value="1"/>
</dbReference>
<accession>A0A0C3AJ70</accession>
<dbReference type="InterPro" id="IPR045249">
    <property type="entry name" value="HARBI1-like"/>
</dbReference>
<protein>
    <recommendedName>
        <fullName evidence="1">DUF8040 domain-containing protein</fullName>
    </recommendedName>
</protein>
<dbReference type="InParanoid" id="A0A0C3AJ70"/>
<reference evidence="3" key="2">
    <citation type="submission" date="2015-01" db="EMBL/GenBank/DDBJ databases">
        <title>Evolutionary Origins and Diversification of the Mycorrhizal Mutualists.</title>
        <authorList>
            <consortium name="DOE Joint Genome Institute"/>
            <consortium name="Mycorrhizal Genomics Consortium"/>
            <person name="Kohler A."/>
            <person name="Kuo A."/>
            <person name="Nagy L.G."/>
            <person name="Floudas D."/>
            <person name="Copeland A."/>
            <person name="Barry K.W."/>
            <person name="Cichocki N."/>
            <person name="Veneault-Fourrey C."/>
            <person name="LaButti K."/>
            <person name="Lindquist E.A."/>
            <person name="Lipzen A."/>
            <person name="Lundell T."/>
            <person name="Morin E."/>
            <person name="Murat C."/>
            <person name="Riley R."/>
            <person name="Ohm R."/>
            <person name="Sun H."/>
            <person name="Tunlid A."/>
            <person name="Henrissat B."/>
            <person name="Grigoriev I.V."/>
            <person name="Hibbett D.S."/>
            <person name="Martin F."/>
        </authorList>
    </citation>
    <scope>NUCLEOTIDE SEQUENCE [LARGE SCALE GENOMIC DNA]</scope>
    <source>
        <strain evidence="3">Foug A</strain>
    </source>
</reference>
<dbReference type="Pfam" id="PF26138">
    <property type="entry name" value="DUF8040"/>
    <property type="match status" value="1"/>
</dbReference>
<reference evidence="2 3" key="1">
    <citation type="submission" date="2014-04" db="EMBL/GenBank/DDBJ databases">
        <authorList>
            <consortium name="DOE Joint Genome Institute"/>
            <person name="Kuo A."/>
            <person name="Kohler A."/>
            <person name="Nagy L.G."/>
            <person name="Floudas D."/>
            <person name="Copeland A."/>
            <person name="Barry K.W."/>
            <person name="Cichocki N."/>
            <person name="Veneault-Fourrey C."/>
            <person name="LaButti K."/>
            <person name="Lindquist E.A."/>
            <person name="Lipzen A."/>
            <person name="Lundell T."/>
            <person name="Morin E."/>
            <person name="Murat C."/>
            <person name="Sun H."/>
            <person name="Tunlid A."/>
            <person name="Henrissat B."/>
            <person name="Grigoriev I.V."/>
            <person name="Hibbett D.S."/>
            <person name="Martin F."/>
            <person name="Nordberg H.P."/>
            <person name="Cantor M.N."/>
            <person name="Hua S.X."/>
        </authorList>
    </citation>
    <scope>NUCLEOTIDE SEQUENCE [LARGE SCALE GENOMIC DNA]</scope>
    <source>
        <strain evidence="2 3">Foug A</strain>
    </source>
</reference>
<evidence type="ECO:0000313" key="2">
    <source>
        <dbReference type="EMBL" id="KIM64947.1"/>
    </source>
</evidence>
<feature type="non-terminal residue" evidence="2">
    <location>
        <position position="1"/>
    </location>
</feature>
<dbReference type="HOGENOM" id="CLU_040082_6_0_1"/>
<keyword evidence="3" id="KW-1185">Reference proteome</keyword>
<name>A0A0C3AJ70_9AGAM</name>
<sequence>HQASTHISLEEQLAIFLYICVTGLPIRHIGERFQRSNDMISMYFHKMVNLFASEPLYSRYISFASSTIGMHPKIMNNFRFWPYFKDAISTIDGSHIPAFPPQHDRAVYHNRKGFMS</sequence>